<dbReference type="SUPFAM" id="SSF56281">
    <property type="entry name" value="Metallo-hydrolase/oxidoreductase"/>
    <property type="match status" value="1"/>
</dbReference>
<proteinExistence type="predicted"/>
<dbReference type="EMBL" id="JALBUU010000125">
    <property type="protein sequence ID" value="MCI0757159.1"/>
    <property type="molecule type" value="Genomic_DNA"/>
</dbReference>
<keyword evidence="3" id="KW-1185">Reference proteome</keyword>
<evidence type="ECO:0000313" key="2">
    <source>
        <dbReference type="EMBL" id="MCI0757159.1"/>
    </source>
</evidence>
<protein>
    <recommendedName>
        <fullName evidence="1">Metallo-beta-lactamase domain-containing protein</fullName>
    </recommendedName>
</protein>
<dbReference type="Proteomes" id="UP001201985">
    <property type="component" value="Unassembled WGS sequence"/>
</dbReference>
<sequence length="286" mass="32188">MPLIPWACANCGFWQKHFQPSSCAICDDTRNDLPHDGWRFLREEEVAASVTGSWKQLGRDLVAFSTAPPFGLNGTGWLLLHPDGNTAFEAAPYYTPPMLEEIRRLGGIRFLAASHCHGYGALWQLQDVFQPEVMAIQKEDLRMTKAFRVTWPYDDALELRPGQTLLHVGGHYEGQAVLHDERRRILFCGDAFKVDQDETGENLAVSTHKAFHKDIPLSPNEVRKYRDVIGALDFDTVCTPFEYAPGITTDMAVAVLDDQLRGPPGVRHIPVDELTMKRRGSKDMHS</sequence>
<comment type="caution">
    <text evidence="2">The sequence shown here is derived from an EMBL/GenBank/DDBJ whole genome shotgun (WGS) entry which is preliminary data.</text>
</comment>
<dbReference type="Gene3D" id="3.60.15.10">
    <property type="entry name" value="Ribonuclease Z/Hydroxyacylglutathione hydrolase-like"/>
    <property type="match status" value="1"/>
</dbReference>
<organism evidence="2 3">
    <name type="scientific">Teichococcus vastitatis</name>
    <dbReference type="NCBI Taxonomy" id="2307076"/>
    <lineage>
        <taxon>Bacteria</taxon>
        <taxon>Pseudomonadati</taxon>
        <taxon>Pseudomonadota</taxon>
        <taxon>Alphaproteobacteria</taxon>
        <taxon>Acetobacterales</taxon>
        <taxon>Roseomonadaceae</taxon>
        <taxon>Roseomonas</taxon>
    </lineage>
</organism>
<accession>A0ABS9WCW9</accession>
<dbReference type="PANTHER" id="PTHR36839">
    <property type="entry name" value="METALLO-BETA-LACTAMASE FAMILY PROTEIN (AFU_ORTHOLOGUE AFUA_5G12770)"/>
    <property type="match status" value="1"/>
</dbReference>
<reference evidence="2 3" key="1">
    <citation type="submission" date="2022-03" db="EMBL/GenBank/DDBJ databases">
        <title>Complete genome analysis of Roseomonas KG 17.1 : a prolific producer of plant growth promoters.</title>
        <authorList>
            <person name="Saadouli I."/>
            <person name="Najjari A."/>
            <person name="Mosbah A."/>
            <person name="Ouzari H.I."/>
        </authorList>
    </citation>
    <scope>NUCLEOTIDE SEQUENCE [LARGE SCALE GENOMIC DNA]</scope>
    <source>
        <strain evidence="2 3">KG17-1</strain>
    </source>
</reference>
<feature type="domain" description="Metallo-beta-lactamase" evidence="1">
    <location>
        <begin position="144"/>
        <end position="202"/>
    </location>
</feature>
<dbReference type="Pfam" id="PF00753">
    <property type="entry name" value="Lactamase_B"/>
    <property type="match status" value="1"/>
</dbReference>
<evidence type="ECO:0000313" key="3">
    <source>
        <dbReference type="Proteomes" id="UP001201985"/>
    </source>
</evidence>
<gene>
    <name evidence="2" type="ORF">MON41_26375</name>
</gene>
<dbReference type="InterPro" id="IPR001279">
    <property type="entry name" value="Metallo-B-lactamas"/>
</dbReference>
<dbReference type="RefSeq" id="WP_120009977.1">
    <property type="nucleotide sequence ID" value="NZ_JALBUU010000125.1"/>
</dbReference>
<dbReference type="PANTHER" id="PTHR36839:SF1">
    <property type="entry name" value="METALLO-BETA-LACTAMASE FAMILY PROTEIN (AFU_ORTHOLOGUE AFUA_5G12770)"/>
    <property type="match status" value="1"/>
</dbReference>
<evidence type="ECO:0000259" key="1">
    <source>
        <dbReference type="Pfam" id="PF00753"/>
    </source>
</evidence>
<name>A0ABS9WCW9_9PROT</name>
<dbReference type="InterPro" id="IPR036866">
    <property type="entry name" value="RibonucZ/Hydroxyglut_hydro"/>
</dbReference>